<evidence type="ECO:0000259" key="2">
    <source>
        <dbReference type="PROSITE" id="PS50110"/>
    </source>
</evidence>
<sequence>MKVAIIDDETHCVESLALELEHFKGEIEIAFATSKVEEALTYLKSSSIDLLFLDIEMPRVNGFELLDLIDEVNFEVVFTTAYSQYALKAFQYKAFDYLLKPIGTEELAEVIKKYNGYHQGLKAEREGELMDFISSLKKDNIIKSKIAVPVSEGLEFIKVDEIIYAQSQNNYTVLYLSDQSTLLFSKTLKEVEKTLKKYFFIRIHQSYLINPNYMKKYFRHDGGGVLMENGQSLPISQRKKEEIITLFEAIAKNKSL</sequence>
<evidence type="ECO:0000313" key="5">
    <source>
        <dbReference type="Proteomes" id="UP000248688"/>
    </source>
</evidence>
<dbReference type="PANTHER" id="PTHR37299:SF1">
    <property type="entry name" value="STAGE 0 SPORULATION PROTEIN A HOMOLOG"/>
    <property type="match status" value="1"/>
</dbReference>
<keyword evidence="1" id="KW-0597">Phosphoprotein</keyword>
<gene>
    <name evidence="4" type="ORF">DN752_09765</name>
</gene>
<dbReference type="GO" id="GO:0003677">
    <property type="term" value="F:DNA binding"/>
    <property type="evidence" value="ECO:0007669"/>
    <property type="project" value="UniProtKB-KW"/>
</dbReference>
<dbReference type="Pfam" id="PF04397">
    <property type="entry name" value="LytTR"/>
    <property type="match status" value="1"/>
</dbReference>
<evidence type="ECO:0000256" key="1">
    <source>
        <dbReference type="PROSITE-ProRule" id="PRU00169"/>
    </source>
</evidence>
<evidence type="ECO:0000313" key="4">
    <source>
        <dbReference type="EMBL" id="AWW30383.1"/>
    </source>
</evidence>
<dbReference type="AlphaFoldDB" id="A0A2Z4IIZ6"/>
<dbReference type="RefSeq" id="WP_112783764.1">
    <property type="nucleotide sequence ID" value="NZ_CP030041.1"/>
</dbReference>
<organism evidence="4 5">
    <name type="scientific">Echinicola strongylocentroti</name>
    <dbReference type="NCBI Taxonomy" id="1795355"/>
    <lineage>
        <taxon>Bacteria</taxon>
        <taxon>Pseudomonadati</taxon>
        <taxon>Bacteroidota</taxon>
        <taxon>Cytophagia</taxon>
        <taxon>Cytophagales</taxon>
        <taxon>Cyclobacteriaceae</taxon>
        <taxon>Echinicola</taxon>
    </lineage>
</organism>
<dbReference type="GO" id="GO:0000156">
    <property type="term" value="F:phosphorelay response regulator activity"/>
    <property type="evidence" value="ECO:0007669"/>
    <property type="project" value="InterPro"/>
</dbReference>
<dbReference type="SMART" id="SM00850">
    <property type="entry name" value="LytTR"/>
    <property type="match status" value="1"/>
</dbReference>
<dbReference type="Pfam" id="PF00072">
    <property type="entry name" value="Response_reg"/>
    <property type="match status" value="1"/>
</dbReference>
<keyword evidence="4" id="KW-0238">DNA-binding</keyword>
<dbReference type="Gene3D" id="3.40.50.2300">
    <property type="match status" value="1"/>
</dbReference>
<dbReference type="SMART" id="SM00448">
    <property type="entry name" value="REC"/>
    <property type="match status" value="1"/>
</dbReference>
<dbReference type="PROSITE" id="PS50110">
    <property type="entry name" value="RESPONSE_REGULATORY"/>
    <property type="match status" value="1"/>
</dbReference>
<dbReference type="PANTHER" id="PTHR37299">
    <property type="entry name" value="TRANSCRIPTIONAL REGULATOR-RELATED"/>
    <property type="match status" value="1"/>
</dbReference>
<proteinExistence type="predicted"/>
<dbReference type="EMBL" id="CP030041">
    <property type="protein sequence ID" value="AWW30383.1"/>
    <property type="molecule type" value="Genomic_DNA"/>
</dbReference>
<feature type="domain" description="HTH LytTR-type" evidence="3">
    <location>
        <begin position="146"/>
        <end position="249"/>
    </location>
</feature>
<feature type="domain" description="Response regulatory" evidence="2">
    <location>
        <begin position="2"/>
        <end position="115"/>
    </location>
</feature>
<dbReference type="InterPro" id="IPR046947">
    <property type="entry name" value="LytR-like"/>
</dbReference>
<protein>
    <submittedName>
        <fullName evidence="4">DNA-binding response regulator</fullName>
    </submittedName>
</protein>
<name>A0A2Z4IIZ6_9BACT</name>
<keyword evidence="5" id="KW-1185">Reference proteome</keyword>
<dbReference type="Gene3D" id="2.40.50.1020">
    <property type="entry name" value="LytTr DNA-binding domain"/>
    <property type="match status" value="1"/>
</dbReference>
<dbReference type="PROSITE" id="PS50930">
    <property type="entry name" value="HTH_LYTTR"/>
    <property type="match status" value="1"/>
</dbReference>
<accession>A0A2Z4IIZ6</accession>
<dbReference type="Proteomes" id="UP000248688">
    <property type="component" value="Chromosome"/>
</dbReference>
<reference evidence="4 5" key="1">
    <citation type="submission" date="2018-06" db="EMBL/GenBank/DDBJ databases">
        <title>Echinicola strongylocentroti sp. nov., isolated from a sea urchin Strongylocentrotus intermedius.</title>
        <authorList>
            <person name="Bae S.S."/>
        </authorList>
    </citation>
    <scope>NUCLEOTIDE SEQUENCE [LARGE SCALE GENOMIC DNA]</scope>
    <source>
        <strain evidence="4 5">MEBiC08714</strain>
    </source>
</reference>
<dbReference type="SUPFAM" id="SSF52172">
    <property type="entry name" value="CheY-like"/>
    <property type="match status" value="1"/>
</dbReference>
<feature type="modified residue" description="4-aspartylphosphate" evidence="1">
    <location>
        <position position="54"/>
    </location>
</feature>
<dbReference type="InterPro" id="IPR007492">
    <property type="entry name" value="LytTR_DNA-bd_dom"/>
</dbReference>
<dbReference type="InterPro" id="IPR001789">
    <property type="entry name" value="Sig_transdc_resp-reg_receiver"/>
</dbReference>
<dbReference type="InterPro" id="IPR011006">
    <property type="entry name" value="CheY-like_superfamily"/>
</dbReference>
<dbReference type="OrthoDB" id="1646880at2"/>
<dbReference type="KEGG" id="est:DN752_09765"/>
<evidence type="ECO:0000259" key="3">
    <source>
        <dbReference type="PROSITE" id="PS50930"/>
    </source>
</evidence>